<evidence type="ECO:0000256" key="1">
    <source>
        <dbReference type="PROSITE-ProRule" id="PRU00339"/>
    </source>
</evidence>
<protein>
    <submittedName>
        <fullName evidence="2">Tetratricopeptide repeat protein</fullName>
    </submittedName>
</protein>
<evidence type="ECO:0000313" key="2">
    <source>
        <dbReference type="EMBL" id="RPE28789.1"/>
    </source>
</evidence>
<dbReference type="EMBL" id="RKQG01000002">
    <property type="protein sequence ID" value="RPE28789.1"/>
    <property type="molecule type" value="Genomic_DNA"/>
</dbReference>
<dbReference type="SMART" id="SM00028">
    <property type="entry name" value="TPR"/>
    <property type="match status" value="5"/>
</dbReference>
<dbReference type="InterPro" id="IPR019734">
    <property type="entry name" value="TPR_rpt"/>
</dbReference>
<dbReference type="Pfam" id="PF13424">
    <property type="entry name" value="TPR_12"/>
    <property type="match status" value="1"/>
</dbReference>
<dbReference type="SUPFAM" id="SSF48452">
    <property type="entry name" value="TPR-like"/>
    <property type="match status" value="2"/>
</dbReference>
<comment type="caution">
    <text evidence="2">The sequence shown here is derived from an EMBL/GenBank/DDBJ whole genome shotgun (WGS) entry which is preliminary data.</text>
</comment>
<accession>A0A3N4RBQ1</accession>
<evidence type="ECO:0000313" key="3">
    <source>
        <dbReference type="Proteomes" id="UP000266906"/>
    </source>
</evidence>
<dbReference type="PROSITE" id="PS50005">
    <property type="entry name" value="TPR"/>
    <property type="match status" value="1"/>
</dbReference>
<organism evidence="2 3">
    <name type="scientific">Kitasatospora cineracea</name>
    <dbReference type="NCBI Taxonomy" id="88074"/>
    <lineage>
        <taxon>Bacteria</taxon>
        <taxon>Bacillati</taxon>
        <taxon>Actinomycetota</taxon>
        <taxon>Actinomycetes</taxon>
        <taxon>Kitasatosporales</taxon>
        <taxon>Streptomycetaceae</taxon>
        <taxon>Kitasatospora</taxon>
    </lineage>
</organism>
<reference evidence="2 3" key="1">
    <citation type="submission" date="2018-11" db="EMBL/GenBank/DDBJ databases">
        <title>Sequencing the genomes of 1000 actinobacteria strains.</title>
        <authorList>
            <person name="Klenk H.-P."/>
        </authorList>
    </citation>
    <scope>NUCLEOTIDE SEQUENCE [LARGE SCALE GENOMIC DNA]</scope>
    <source>
        <strain evidence="2 3">DSM 44781</strain>
    </source>
</reference>
<dbReference type="Gene3D" id="3.40.50.300">
    <property type="entry name" value="P-loop containing nucleotide triphosphate hydrolases"/>
    <property type="match status" value="1"/>
</dbReference>
<proteinExistence type="predicted"/>
<dbReference type="InterPro" id="IPR011990">
    <property type="entry name" value="TPR-like_helical_dom_sf"/>
</dbReference>
<feature type="repeat" description="TPR" evidence="1">
    <location>
        <begin position="525"/>
        <end position="558"/>
    </location>
</feature>
<dbReference type="SUPFAM" id="SSF52540">
    <property type="entry name" value="P-loop containing nucleoside triphosphate hydrolases"/>
    <property type="match status" value="1"/>
</dbReference>
<dbReference type="Pfam" id="PF13374">
    <property type="entry name" value="TPR_10"/>
    <property type="match status" value="2"/>
</dbReference>
<sequence>MGNRNSINGGTFFGPAAQAEQAIFLPPAPQLRALGGLPARSPVLIGRDAELADLVEQLEGPDPAGRLITGLPGAGKTELAVHAVHRALALPGRYPGGVLFLDLFGYDEDRRVDPHRALGSLLRALGVPDGQVPAETGERTVLYRTVLGAYAREQPLLVLLDNAGSRAQVDPLRPNTSGIPLLVTSRHTLSDLGLPVLDLPVLAADDGVALLAQGLDRLHPGDRRVADQPDAARETAELCGGLPLALAVVTALLGDLPARPMSAMAQSLRDTRRRLARLTREDLAVRAAFQLSYRHLPPDQARLFRLMSLNPGPDLATETAAHLAGLPTEDAEPLTHALARAHLVQPAAVHDRWRMHDLMRLYAEELCREKDTPAARAAATGRMLVLYRDLAAAADQQLQPGEEPGRRFPGRAVALAWLDTEYPNLRAAALAAPELGRPDITVVLHALLIDHQSLRRHLEDFEAVARKALDTARTARDPLIRSAEPEILNNLGTAQRELRRFAESEASYRRARELCAERGETELEAAVLTNLGLTYQQMGRCAEAVQVLHEALAAYPPDGSLRERGMAYTNLGRALHQLRRLPEAAEAYRADLAICRAIRDRHGEAITLNNLGMVLRDQQLRAEAAAAFEAALRAAHDSQDHYLAVRVGANLTLLRGLADEDDPQEVVDRLTEAATTMDELGDAYMAAQVRLHRSTALVKAGRPEEALQVLAAVLRVGHELGDLDLQCTALENAGILFHGSGRYAAAAGRWAEAADRCLALGDHDRRGRCLGRRAGARRALGDEAGAREDTAAAAEAFRLAGTAAAAVDALLDEGR</sequence>
<dbReference type="Proteomes" id="UP000266906">
    <property type="component" value="Unassembled WGS sequence"/>
</dbReference>
<keyword evidence="1" id="KW-0802">TPR repeat</keyword>
<dbReference type="InterPro" id="IPR027417">
    <property type="entry name" value="P-loop_NTPase"/>
</dbReference>
<dbReference type="PANTHER" id="PTHR47691:SF3">
    <property type="entry name" value="HTH-TYPE TRANSCRIPTIONAL REGULATOR RV0890C-RELATED"/>
    <property type="match status" value="1"/>
</dbReference>
<name>A0A3N4RBQ1_9ACTN</name>
<dbReference type="AlphaFoldDB" id="A0A3N4RBQ1"/>
<dbReference type="Gene3D" id="1.25.40.10">
    <property type="entry name" value="Tetratricopeptide repeat domain"/>
    <property type="match status" value="2"/>
</dbReference>
<keyword evidence="3" id="KW-1185">Reference proteome</keyword>
<dbReference type="PRINTS" id="PR00364">
    <property type="entry name" value="DISEASERSIST"/>
</dbReference>
<dbReference type="Pfam" id="PF13432">
    <property type="entry name" value="TPR_16"/>
    <property type="match status" value="1"/>
</dbReference>
<gene>
    <name evidence="2" type="ORF">EDD38_5933</name>
</gene>
<dbReference type="PANTHER" id="PTHR47691">
    <property type="entry name" value="REGULATOR-RELATED"/>
    <property type="match status" value="1"/>
</dbReference>